<evidence type="ECO:0000256" key="3">
    <source>
        <dbReference type="ARBA" id="ARBA00022448"/>
    </source>
</evidence>
<name>A0ABS2NS60_9FIRM</name>
<feature type="transmembrane region" description="Helical" evidence="8">
    <location>
        <begin position="43"/>
        <end position="65"/>
    </location>
</feature>
<feature type="transmembrane region" description="Helical" evidence="8">
    <location>
        <begin position="304"/>
        <end position="323"/>
    </location>
</feature>
<dbReference type="Proteomes" id="UP001314796">
    <property type="component" value="Unassembled WGS sequence"/>
</dbReference>
<comment type="similarity">
    <text evidence="2">Belongs to the amino acid-polyamine-organocation (APC) superfamily. Spore germination protein (SGP) (TC 2.A.3.9) family.</text>
</comment>
<dbReference type="PANTHER" id="PTHR34975:SF2">
    <property type="entry name" value="SPORE GERMINATION PROTEIN A2"/>
    <property type="match status" value="1"/>
</dbReference>
<feature type="transmembrane region" description="Helical" evidence="8">
    <location>
        <begin position="271"/>
        <end position="292"/>
    </location>
</feature>
<evidence type="ECO:0000313" key="10">
    <source>
        <dbReference type="Proteomes" id="UP001314796"/>
    </source>
</evidence>
<evidence type="ECO:0000256" key="5">
    <source>
        <dbReference type="ARBA" id="ARBA00022692"/>
    </source>
</evidence>
<evidence type="ECO:0000256" key="1">
    <source>
        <dbReference type="ARBA" id="ARBA00004141"/>
    </source>
</evidence>
<proteinExistence type="inferred from homology"/>
<sequence length="368" mass="41118">MYRKHTNGEISANQAFIIIISIMIGTGVLGLSRVVSQVSKQDAWISVLINGILISLITMAIVYVASRFPQDNFLQYSSRLLSKPIGYIITISFALYGLLATATIIRFLTEMILTWFLPDTPIYVIIFLIIATSVYMLSHGLTVLARFNEVIIFLLVPLALLVAVGIPEIRLVNLRPIGGTGLKSILSGVVPSFFAFGGYEVMLVYYPYISDKEKPVAKYSMISVIIVTLFYTTTVISQMALFGPEELQRVLYPSINYLRAYDFPIIERMELFFTIFWLFTVLGTIGLQYFAGCSLLQSIFKTKTTGFFVFLQSPILFVLTLLPRNTPQVVEIGGIIGKANIFFGLLLPLLLLIMVFVHGGKSKHEKNS</sequence>
<keyword evidence="4" id="KW-0309">Germination</keyword>
<dbReference type="Gene3D" id="1.20.1740.10">
    <property type="entry name" value="Amino acid/polyamine transporter I"/>
    <property type="match status" value="1"/>
</dbReference>
<dbReference type="RefSeq" id="WP_204403340.1">
    <property type="nucleotide sequence ID" value="NZ_JAFBEE010000017.1"/>
</dbReference>
<feature type="transmembrane region" description="Helical" evidence="8">
    <location>
        <begin position="189"/>
        <end position="209"/>
    </location>
</feature>
<feature type="transmembrane region" description="Helical" evidence="8">
    <location>
        <begin position="221"/>
        <end position="242"/>
    </location>
</feature>
<dbReference type="InterPro" id="IPR004761">
    <property type="entry name" value="Spore_GerAB"/>
</dbReference>
<feature type="transmembrane region" description="Helical" evidence="8">
    <location>
        <begin position="85"/>
        <end position="108"/>
    </location>
</feature>
<keyword evidence="5 8" id="KW-0812">Transmembrane</keyword>
<dbReference type="PANTHER" id="PTHR34975">
    <property type="entry name" value="SPORE GERMINATION PROTEIN A2"/>
    <property type="match status" value="1"/>
</dbReference>
<organism evidence="9 10">
    <name type="scientific">Alkaliphilus hydrothermalis</name>
    <dbReference type="NCBI Taxonomy" id="1482730"/>
    <lineage>
        <taxon>Bacteria</taxon>
        <taxon>Bacillati</taxon>
        <taxon>Bacillota</taxon>
        <taxon>Clostridia</taxon>
        <taxon>Peptostreptococcales</taxon>
        <taxon>Natronincolaceae</taxon>
        <taxon>Alkaliphilus</taxon>
    </lineage>
</organism>
<accession>A0ABS2NS60</accession>
<evidence type="ECO:0000256" key="2">
    <source>
        <dbReference type="ARBA" id="ARBA00007998"/>
    </source>
</evidence>
<evidence type="ECO:0000256" key="7">
    <source>
        <dbReference type="ARBA" id="ARBA00023136"/>
    </source>
</evidence>
<keyword evidence="3" id="KW-0813">Transport</keyword>
<comment type="caution">
    <text evidence="9">The sequence shown here is derived from an EMBL/GenBank/DDBJ whole genome shotgun (WGS) entry which is preliminary data.</text>
</comment>
<keyword evidence="6 8" id="KW-1133">Transmembrane helix</keyword>
<feature type="transmembrane region" description="Helical" evidence="8">
    <location>
        <begin position="12"/>
        <end position="31"/>
    </location>
</feature>
<gene>
    <name evidence="9" type="ORF">JOC73_002340</name>
</gene>
<protein>
    <submittedName>
        <fullName evidence="9">Spore germination protein (Amino acid permease)</fullName>
    </submittedName>
</protein>
<feature type="transmembrane region" description="Helical" evidence="8">
    <location>
        <begin position="150"/>
        <end position="169"/>
    </location>
</feature>
<evidence type="ECO:0000256" key="6">
    <source>
        <dbReference type="ARBA" id="ARBA00022989"/>
    </source>
</evidence>
<dbReference type="Pfam" id="PF03845">
    <property type="entry name" value="Spore_permease"/>
    <property type="match status" value="1"/>
</dbReference>
<dbReference type="NCBIfam" id="TIGR00912">
    <property type="entry name" value="2A0309"/>
    <property type="match status" value="1"/>
</dbReference>
<evidence type="ECO:0000313" key="9">
    <source>
        <dbReference type="EMBL" id="MBM7615766.1"/>
    </source>
</evidence>
<feature type="transmembrane region" description="Helical" evidence="8">
    <location>
        <begin position="335"/>
        <end position="357"/>
    </location>
</feature>
<reference evidence="9 10" key="1">
    <citation type="submission" date="2021-01" db="EMBL/GenBank/DDBJ databases">
        <title>Genomic Encyclopedia of Type Strains, Phase IV (KMG-IV): sequencing the most valuable type-strain genomes for metagenomic binning, comparative biology and taxonomic classification.</title>
        <authorList>
            <person name="Goeker M."/>
        </authorList>
    </citation>
    <scope>NUCLEOTIDE SEQUENCE [LARGE SCALE GENOMIC DNA]</scope>
    <source>
        <strain evidence="9 10">DSM 25890</strain>
    </source>
</reference>
<comment type="subcellular location">
    <subcellularLocation>
        <location evidence="1">Membrane</location>
        <topology evidence="1">Multi-pass membrane protein</topology>
    </subcellularLocation>
</comment>
<evidence type="ECO:0000256" key="4">
    <source>
        <dbReference type="ARBA" id="ARBA00022544"/>
    </source>
</evidence>
<keyword evidence="7 8" id="KW-0472">Membrane</keyword>
<feature type="transmembrane region" description="Helical" evidence="8">
    <location>
        <begin position="120"/>
        <end position="138"/>
    </location>
</feature>
<dbReference type="EMBL" id="JAFBEE010000017">
    <property type="protein sequence ID" value="MBM7615766.1"/>
    <property type="molecule type" value="Genomic_DNA"/>
</dbReference>
<keyword evidence="10" id="KW-1185">Reference proteome</keyword>
<evidence type="ECO:0000256" key="8">
    <source>
        <dbReference type="SAM" id="Phobius"/>
    </source>
</evidence>